<organism evidence="3 4">
    <name type="scientific">Scleroderma citrinum Foug A</name>
    <dbReference type="NCBI Taxonomy" id="1036808"/>
    <lineage>
        <taxon>Eukaryota</taxon>
        <taxon>Fungi</taxon>
        <taxon>Dikarya</taxon>
        <taxon>Basidiomycota</taxon>
        <taxon>Agaricomycotina</taxon>
        <taxon>Agaricomycetes</taxon>
        <taxon>Agaricomycetidae</taxon>
        <taxon>Boletales</taxon>
        <taxon>Sclerodermatineae</taxon>
        <taxon>Sclerodermataceae</taxon>
        <taxon>Scleroderma</taxon>
    </lineage>
</organism>
<evidence type="ECO:0000313" key="3">
    <source>
        <dbReference type="EMBL" id="KIM65532.1"/>
    </source>
</evidence>
<keyword evidence="2" id="KW-0812">Transmembrane</keyword>
<evidence type="ECO:0000256" key="2">
    <source>
        <dbReference type="SAM" id="Phobius"/>
    </source>
</evidence>
<reference evidence="4" key="2">
    <citation type="submission" date="2015-01" db="EMBL/GenBank/DDBJ databases">
        <title>Evolutionary Origins and Diversification of the Mycorrhizal Mutualists.</title>
        <authorList>
            <consortium name="DOE Joint Genome Institute"/>
            <consortium name="Mycorrhizal Genomics Consortium"/>
            <person name="Kohler A."/>
            <person name="Kuo A."/>
            <person name="Nagy L.G."/>
            <person name="Floudas D."/>
            <person name="Copeland A."/>
            <person name="Barry K.W."/>
            <person name="Cichocki N."/>
            <person name="Veneault-Fourrey C."/>
            <person name="LaButti K."/>
            <person name="Lindquist E.A."/>
            <person name="Lipzen A."/>
            <person name="Lundell T."/>
            <person name="Morin E."/>
            <person name="Murat C."/>
            <person name="Riley R."/>
            <person name="Ohm R."/>
            <person name="Sun H."/>
            <person name="Tunlid A."/>
            <person name="Henrissat B."/>
            <person name="Grigoriev I.V."/>
            <person name="Hibbett D.S."/>
            <person name="Martin F."/>
        </authorList>
    </citation>
    <scope>NUCLEOTIDE SEQUENCE [LARGE SCALE GENOMIC DNA]</scope>
    <source>
        <strain evidence="4">Foug A</strain>
    </source>
</reference>
<feature type="transmembrane region" description="Helical" evidence="2">
    <location>
        <begin position="62"/>
        <end position="84"/>
    </location>
</feature>
<feature type="region of interest" description="Disordered" evidence="1">
    <location>
        <begin position="205"/>
        <end position="246"/>
    </location>
</feature>
<evidence type="ECO:0000256" key="1">
    <source>
        <dbReference type="SAM" id="MobiDB-lite"/>
    </source>
</evidence>
<dbReference type="AlphaFoldDB" id="A0A0C3AKQ7"/>
<feature type="region of interest" description="Disordered" evidence="1">
    <location>
        <begin position="266"/>
        <end position="289"/>
    </location>
</feature>
<protein>
    <submittedName>
        <fullName evidence="3">Uncharacterized protein</fullName>
    </submittedName>
</protein>
<keyword evidence="4" id="KW-1185">Reference proteome</keyword>
<evidence type="ECO:0000313" key="4">
    <source>
        <dbReference type="Proteomes" id="UP000053989"/>
    </source>
</evidence>
<dbReference type="HOGENOM" id="CLU_963655_0_0_1"/>
<dbReference type="Proteomes" id="UP000053989">
    <property type="component" value="Unassembled WGS sequence"/>
</dbReference>
<keyword evidence="2" id="KW-1133">Transmembrane helix</keyword>
<sequence length="289" mass="30823">MPIPFIAPIMPIPALPMPMPMLPIPVPMPMPMPFIIIPSPIPPSHIAPSAPSGPTHMGPSTFIPIMGMFMFPIPIFIPATFIFIPIPPHPLISTGIPTPIGMFPIGPMPIIAGTTTWFEVWPWEIGGRPLRAAPGTLSGTPPLTPTPTPPLTPPPPAVSPVRLGDLGRSVSISDVLGRTHLPFPIEDSCLTASSQLSLSHRRTFSGRHEARSCTSSCTRSSSPSASTVTQPRLNDDRARPKISSRRVPRQKFSMRVYISGGLRVGSSGSPSHMMTSVSNGCKHASNVVT</sequence>
<feature type="region of interest" description="Disordered" evidence="1">
    <location>
        <begin position="133"/>
        <end position="156"/>
    </location>
</feature>
<feature type="compositionally biased region" description="Low complexity" evidence="1">
    <location>
        <begin position="212"/>
        <end position="226"/>
    </location>
</feature>
<dbReference type="InParanoid" id="A0A0C3AKQ7"/>
<proteinExistence type="predicted"/>
<name>A0A0C3AKQ7_9AGAM</name>
<gene>
    <name evidence="3" type="ORF">SCLCIDRAFT_474118</name>
</gene>
<accession>A0A0C3AKQ7</accession>
<dbReference type="PRINTS" id="PR01217">
    <property type="entry name" value="PRICHEXTENSN"/>
</dbReference>
<keyword evidence="2" id="KW-0472">Membrane</keyword>
<feature type="compositionally biased region" description="Polar residues" evidence="1">
    <location>
        <begin position="266"/>
        <end position="279"/>
    </location>
</feature>
<dbReference type="EMBL" id="KN822022">
    <property type="protein sequence ID" value="KIM65532.1"/>
    <property type="molecule type" value="Genomic_DNA"/>
</dbReference>
<feature type="compositionally biased region" description="Pro residues" evidence="1">
    <location>
        <begin position="142"/>
        <end position="156"/>
    </location>
</feature>
<reference evidence="3 4" key="1">
    <citation type="submission" date="2014-04" db="EMBL/GenBank/DDBJ databases">
        <authorList>
            <consortium name="DOE Joint Genome Institute"/>
            <person name="Kuo A."/>
            <person name="Kohler A."/>
            <person name="Nagy L.G."/>
            <person name="Floudas D."/>
            <person name="Copeland A."/>
            <person name="Barry K.W."/>
            <person name="Cichocki N."/>
            <person name="Veneault-Fourrey C."/>
            <person name="LaButti K."/>
            <person name="Lindquist E.A."/>
            <person name="Lipzen A."/>
            <person name="Lundell T."/>
            <person name="Morin E."/>
            <person name="Murat C."/>
            <person name="Sun H."/>
            <person name="Tunlid A."/>
            <person name="Henrissat B."/>
            <person name="Grigoriev I.V."/>
            <person name="Hibbett D.S."/>
            <person name="Martin F."/>
            <person name="Nordberg H.P."/>
            <person name="Cantor M.N."/>
            <person name="Hua S.X."/>
        </authorList>
    </citation>
    <scope>NUCLEOTIDE SEQUENCE [LARGE SCALE GENOMIC DNA]</scope>
    <source>
        <strain evidence="3 4">Foug A</strain>
    </source>
</reference>